<dbReference type="InterPro" id="IPR054831">
    <property type="entry name" value="UPF0122_fam_protein"/>
</dbReference>
<dbReference type="Pfam" id="PF04297">
    <property type="entry name" value="UPF0122"/>
    <property type="match status" value="1"/>
</dbReference>
<dbReference type="PANTHER" id="PTHR40083:SF1">
    <property type="entry name" value="UPF0122 PROTEIN YLXM"/>
    <property type="match status" value="1"/>
</dbReference>
<protein>
    <recommendedName>
        <fullName evidence="3">UPF0122 protein JOC58_002657</fullName>
    </recommendedName>
</protein>
<evidence type="ECO:0000313" key="4">
    <source>
        <dbReference type="EMBL" id="MDR6244760.1"/>
    </source>
</evidence>
<dbReference type="EMBL" id="JAVDQH010000009">
    <property type="protein sequence ID" value="MDR6244760.1"/>
    <property type="molecule type" value="Genomic_DNA"/>
</dbReference>
<keyword evidence="5" id="KW-1185">Reference proteome</keyword>
<reference evidence="4 5" key="1">
    <citation type="submission" date="2023-07" db="EMBL/GenBank/DDBJ databases">
        <title>Genomic Encyclopedia of Type Strains, Phase IV (KMG-IV): sequencing the most valuable type-strain genomes for metagenomic binning, comparative biology and taxonomic classification.</title>
        <authorList>
            <person name="Goeker M."/>
        </authorList>
    </citation>
    <scope>NUCLEOTIDE SEQUENCE [LARGE SCALE GENOMIC DNA]</scope>
    <source>
        <strain evidence="4 5">DSM 22170</strain>
    </source>
</reference>
<evidence type="ECO:0000313" key="5">
    <source>
        <dbReference type="Proteomes" id="UP001185028"/>
    </source>
</evidence>
<sequence>MSQENRLEKTTRINLLFDFYEPLLTDKQQMFLKYYFHDDYSLGEIAAEFSISRQAVYEHIKRAEQVLEMYEEKLGLMDKHYRRSRELDKLKQQLQESDLNDKQAGAVMNVIEQLEAIDRMD</sequence>
<gene>
    <name evidence="4" type="ORF">JOC58_002657</name>
</gene>
<keyword evidence="4" id="KW-0238">DNA-binding</keyword>
<proteinExistence type="inferred from homology"/>
<dbReference type="InterPro" id="IPR036388">
    <property type="entry name" value="WH-like_DNA-bd_sf"/>
</dbReference>
<dbReference type="HAMAP" id="MF_00245">
    <property type="entry name" value="UPF0122"/>
    <property type="match status" value="1"/>
</dbReference>
<dbReference type="SUPFAM" id="SSF88659">
    <property type="entry name" value="Sigma3 and sigma4 domains of RNA polymerase sigma factors"/>
    <property type="match status" value="1"/>
</dbReference>
<comment type="caution">
    <text evidence="4">The sequence shown here is derived from an EMBL/GenBank/DDBJ whole genome shotgun (WGS) entry which is preliminary data.</text>
</comment>
<evidence type="ECO:0000256" key="2">
    <source>
        <dbReference type="ARBA" id="ARBA00024764"/>
    </source>
</evidence>
<dbReference type="InterPro" id="IPR013324">
    <property type="entry name" value="RNA_pol_sigma_r3/r4-like"/>
</dbReference>
<dbReference type="GO" id="GO:0003677">
    <property type="term" value="F:DNA binding"/>
    <property type="evidence" value="ECO:0007669"/>
    <property type="project" value="UniProtKB-KW"/>
</dbReference>
<dbReference type="Gene3D" id="1.10.10.10">
    <property type="entry name" value="Winged helix-like DNA-binding domain superfamily/Winged helix DNA-binding domain"/>
    <property type="match status" value="1"/>
</dbReference>
<name>A0ABU1J0I2_9BACL</name>
<dbReference type="RefSeq" id="WP_188776611.1">
    <property type="nucleotide sequence ID" value="NZ_BMMB01000007.1"/>
</dbReference>
<accession>A0ABU1J0I2</accession>
<evidence type="ECO:0000256" key="1">
    <source>
        <dbReference type="ARBA" id="ARBA00008720"/>
    </source>
</evidence>
<dbReference type="InterPro" id="IPR007394">
    <property type="entry name" value="UPF0122"/>
</dbReference>
<dbReference type="NCBIfam" id="NF001070">
    <property type="entry name" value="PRK00118.1-6"/>
    <property type="match status" value="1"/>
</dbReference>
<evidence type="ECO:0000256" key="3">
    <source>
        <dbReference type="HAMAP-Rule" id="MF_00245"/>
    </source>
</evidence>
<comment type="function">
    <text evidence="2 3">Might take part in the signal recognition particle (SRP) pathway. This is inferred from the conservation of its genetic proximity to ftsY/ffh. May be a regulatory protein.</text>
</comment>
<dbReference type="NCBIfam" id="NF045758">
    <property type="entry name" value="YlxM"/>
    <property type="match status" value="1"/>
</dbReference>
<dbReference type="Proteomes" id="UP001185028">
    <property type="component" value="Unassembled WGS sequence"/>
</dbReference>
<organism evidence="4 5">
    <name type="scientific">Paenibacillus hunanensis</name>
    <dbReference type="NCBI Taxonomy" id="539262"/>
    <lineage>
        <taxon>Bacteria</taxon>
        <taxon>Bacillati</taxon>
        <taxon>Bacillota</taxon>
        <taxon>Bacilli</taxon>
        <taxon>Bacillales</taxon>
        <taxon>Paenibacillaceae</taxon>
        <taxon>Paenibacillus</taxon>
    </lineage>
</organism>
<comment type="similarity">
    <text evidence="1 3">Belongs to the UPF0122 family.</text>
</comment>
<dbReference type="PANTHER" id="PTHR40083">
    <property type="entry name" value="UPF0122 PROTEIN CBO2450/CLC_2298"/>
    <property type="match status" value="1"/>
</dbReference>